<feature type="compositionally biased region" description="Low complexity" evidence="1">
    <location>
        <begin position="288"/>
        <end position="306"/>
    </location>
</feature>
<dbReference type="Proteomes" id="UP001162164">
    <property type="component" value="Unassembled WGS sequence"/>
</dbReference>
<proteinExistence type="predicted"/>
<dbReference type="PANTHER" id="PTHR13524:SF2">
    <property type="entry name" value="MYOTUBULARIN-RELATED PROTEIN 14"/>
    <property type="match status" value="1"/>
</dbReference>
<sequence length="400" mass="45058">MVEKKKVKFGIVTSSEKVDKVNRYTDFTLLSLPYPGCEFFKEFRDNSHEAEGLVFDWTQEFCDATMSIPDIPHFRAFKMYSENYKEWDIVTMTKNYLKFMLKIAQEQCSGLLIHCISGWDRTPLFISLLRLSLWADGLVHQSLDAGQILYITVTYDWMLFGHHLIDRIVKGEDIFLFCFYVLKYVTGDEFCNAPGRYKLKKHVEDWMNKCEPDNSELLMDSDIGASVSSKMQEPLTFRETDESNGNLNSGSLLDIQDTLALGASTSPRGKRTSPVPVPSGTRLKRTDSSTTCSSSNSNNSTNGSGSPAWQMVTGTGSVKGSDSVCSGDIPFSHSSMCTVVDGDEWLQEGMQNVPRKERLTAVRNLFYSCYFATIGSDTIKYGPEVPLSTVLVYVSHWQLI</sequence>
<dbReference type="PROSITE" id="PS00383">
    <property type="entry name" value="TYR_PHOSPHATASE_1"/>
    <property type="match status" value="1"/>
</dbReference>
<accession>A0ABQ9JT10</accession>
<evidence type="ECO:0000256" key="1">
    <source>
        <dbReference type="SAM" id="MobiDB-lite"/>
    </source>
</evidence>
<dbReference type="PANTHER" id="PTHR13524">
    <property type="entry name" value="MYOTUBULARIN-RELATED"/>
    <property type="match status" value="1"/>
</dbReference>
<evidence type="ECO:0000313" key="3">
    <source>
        <dbReference type="Proteomes" id="UP001162164"/>
    </source>
</evidence>
<gene>
    <name evidence="2" type="ORF">NQ317_019218</name>
</gene>
<dbReference type="InterPro" id="IPR016130">
    <property type="entry name" value="Tyr_Pase_AS"/>
</dbReference>
<dbReference type="SUPFAM" id="SSF52799">
    <property type="entry name" value="(Phosphotyrosine protein) phosphatases II"/>
    <property type="match status" value="1"/>
</dbReference>
<protein>
    <recommendedName>
        <fullName evidence="4">Myotubularin-related protein 14</fullName>
    </recommendedName>
</protein>
<feature type="region of interest" description="Disordered" evidence="1">
    <location>
        <begin position="230"/>
        <end position="249"/>
    </location>
</feature>
<comment type="caution">
    <text evidence="2">The sequence shown here is derived from an EMBL/GenBank/DDBJ whole genome shotgun (WGS) entry which is preliminary data.</text>
</comment>
<dbReference type="InterPro" id="IPR039802">
    <property type="entry name" value="MTMR14"/>
</dbReference>
<organism evidence="2 3">
    <name type="scientific">Molorchus minor</name>
    <dbReference type="NCBI Taxonomy" id="1323400"/>
    <lineage>
        <taxon>Eukaryota</taxon>
        <taxon>Metazoa</taxon>
        <taxon>Ecdysozoa</taxon>
        <taxon>Arthropoda</taxon>
        <taxon>Hexapoda</taxon>
        <taxon>Insecta</taxon>
        <taxon>Pterygota</taxon>
        <taxon>Neoptera</taxon>
        <taxon>Endopterygota</taxon>
        <taxon>Coleoptera</taxon>
        <taxon>Polyphaga</taxon>
        <taxon>Cucujiformia</taxon>
        <taxon>Chrysomeloidea</taxon>
        <taxon>Cerambycidae</taxon>
        <taxon>Lamiinae</taxon>
        <taxon>Monochamini</taxon>
        <taxon>Molorchus</taxon>
    </lineage>
</organism>
<feature type="region of interest" description="Disordered" evidence="1">
    <location>
        <begin position="263"/>
        <end position="313"/>
    </location>
</feature>
<evidence type="ECO:0000313" key="2">
    <source>
        <dbReference type="EMBL" id="KAJ8980723.1"/>
    </source>
</evidence>
<dbReference type="EMBL" id="JAPWTJ010000240">
    <property type="protein sequence ID" value="KAJ8980723.1"/>
    <property type="molecule type" value="Genomic_DNA"/>
</dbReference>
<name>A0ABQ9JT10_9CUCU</name>
<dbReference type="InterPro" id="IPR029021">
    <property type="entry name" value="Prot-tyrosine_phosphatase-like"/>
</dbReference>
<evidence type="ECO:0008006" key="4">
    <source>
        <dbReference type="Google" id="ProtNLM"/>
    </source>
</evidence>
<keyword evidence="3" id="KW-1185">Reference proteome</keyword>
<reference evidence="2" key="1">
    <citation type="journal article" date="2023" name="Insect Mol. Biol.">
        <title>Genome sequencing provides insights into the evolution of gene families encoding plant cell wall-degrading enzymes in longhorned beetles.</title>
        <authorList>
            <person name="Shin N.R."/>
            <person name="Okamura Y."/>
            <person name="Kirsch R."/>
            <person name="Pauchet Y."/>
        </authorList>
    </citation>
    <scope>NUCLEOTIDE SEQUENCE</scope>
    <source>
        <strain evidence="2">MMC_N1</strain>
    </source>
</reference>
<feature type="non-terminal residue" evidence="2">
    <location>
        <position position="400"/>
    </location>
</feature>